<protein>
    <submittedName>
        <fullName evidence="2">Putative AbiEi antitoxin of type IV toxin-antitoxin system</fullName>
    </submittedName>
</protein>
<evidence type="ECO:0000313" key="3">
    <source>
        <dbReference type="Proteomes" id="UP000318297"/>
    </source>
</evidence>
<accession>A0A561EC50</accession>
<dbReference type="Pfam" id="PF13338">
    <property type="entry name" value="AbiEi_4"/>
    <property type="match status" value="1"/>
</dbReference>
<dbReference type="EMBL" id="VIVQ01000001">
    <property type="protein sequence ID" value="TWE13188.1"/>
    <property type="molecule type" value="Genomic_DNA"/>
</dbReference>
<comment type="caution">
    <text evidence="2">The sequence shown here is derived from an EMBL/GenBank/DDBJ whole genome shotgun (WGS) entry which is preliminary data.</text>
</comment>
<sequence length="358" mass="39131">MKSKDALRVLAEVTAYQWGMVTSAQAGIHGITRLELSRLAADGQLERLAHGVYKDAGVPAGQHDDLKAAWLSTDPKTMGEARIKDLANGVVVAGESAAGLHGIGDLRALRHEFVSPARRQSQRSAIRYRQRKLASRDVMLVDGLPVMMMERTIADLVEEVGDLSLIADTLRDASRKRDLDLARLRSLLAPFAQRYGLKKGDGASLLDRLMEIAGIDSKAVARRVAADASLGPRVTASYFDGLSQEDLDRLFMTPEMQQTMRSIQESVAATIRSSMEPWLADMNSTLADFNATVERVNADLMKNAGVDELARRISAQLVNSDVMEKISRGWANALSDSIALKPETLAAIREAQKAVRHD</sequence>
<feature type="domain" description="AbiEi antitoxin N-terminal" evidence="1">
    <location>
        <begin position="10"/>
        <end position="53"/>
    </location>
</feature>
<organism evidence="2 3">
    <name type="scientific">Rudaeicoccus suwonensis</name>
    <dbReference type="NCBI Taxonomy" id="657409"/>
    <lineage>
        <taxon>Bacteria</taxon>
        <taxon>Bacillati</taxon>
        <taxon>Actinomycetota</taxon>
        <taxon>Actinomycetes</taxon>
        <taxon>Micrococcales</taxon>
        <taxon>Dermacoccaceae</taxon>
        <taxon>Rudaeicoccus</taxon>
    </lineage>
</organism>
<evidence type="ECO:0000313" key="2">
    <source>
        <dbReference type="EMBL" id="TWE13188.1"/>
    </source>
</evidence>
<dbReference type="RefSeq" id="WP_170226449.1">
    <property type="nucleotide sequence ID" value="NZ_VIVQ01000001.1"/>
</dbReference>
<dbReference type="InterPro" id="IPR025159">
    <property type="entry name" value="AbiEi_N"/>
</dbReference>
<keyword evidence="3" id="KW-1185">Reference proteome</keyword>
<dbReference type="AlphaFoldDB" id="A0A561EC50"/>
<dbReference type="Proteomes" id="UP000318297">
    <property type="component" value="Unassembled WGS sequence"/>
</dbReference>
<proteinExistence type="predicted"/>
<reference evidence="2 3" key="1">
    <citation type="submission" date="2019-06" db="EMBL/GenBank/DDBJ databases">
        <title>Sequencing the genomes of 1000 actinobacteria strains.</title>
        <authorList>
            <person name="Klenk H.-P."/>
        </authorList>
    </citation>
    <scope>NUCLEOTIDE SEQUENCE [LARGE SCALE GENOMIC DNA]</scope>
    <source>
        <strain evidence="2 3">DSM 19560</strain>
    </source>
</reference>
<evidence type="ECO:0000259" key="1">
    <source>
        <dbReference type="Pfam" id="PF13338"/>
    </source>
</evidence>
<gene>
    <name evidence="2" type="ORF">BKA23_2017</name>
</gene>
<name>A0A561EC50_9MICO</name>